<gene>
    <name evidence="9" type="ordered locus">Spirs_2975</name>
</gene>
<dbReference type="eggNOG" id="COG2203">
    <property type="taxonomic scope" value="Bacteria"/>
</dbReference>
<evidence type="ECO:0000259" key="7">
    <source>
        <dbReference type="PROSITE" id="PS50109"/>
    </source>
</evidence>
<dbReference type="OrthoDB" id="6192248at2"/>
<dbReference type="Gene3D" id="1.10.287.130">
    <property type="match status" value="1"/>
</dbReference>
<evidence type="ECO:0000313" key="9">
    <source>
        <dbReference type="EMBL" id="ADK82077.1"/>
    </source>
</evidence>
<evidence type="ECO:0000256" key="5">
    <source>
        <dbReference type="ARBA" id="ARBA00022777"/>
    </source>
</evidence>
<dbReference type="InterPro" id="IPR036097">
    <property type="entry name" value="HisK_dim/P_sf"/>
</dbReference>
<evidence type="ECO:0000256" key="6">
    <source>
        <dbReference type="PROSITE-ProRule" id="PRU00169"/>
    </source>
</evidence>
<name>E1R3V6_SEDSS</name>
<dbReference type="InterPro" id="IPR036890">
    <property type="entry name" value="HATPase_C_sf"/>
</dbReference>
<keyword evidence="3 6" id="KW-0597">Phosphoprotein</keyword>
<dbReference type="InterPro" id="IPR001789">
    <property type="entry name" value="Sig_transdc_resp-reg_receiver"/>
</dbReference>
<feature type="domain" description="Histidine kinase" evidence="7">
    <location>
        <begin position="206"/>
        <end position="428"/>
    </location>
</feature>
<dbReference type="PANTHER" id="PTHR43047">
    <property type="entry name" value="TWO-COMPONENT HISTIDINE PROTEIN KINASE"/>
    <property type="match status" value="1"/>
</dbReference>
<dbReference type="CDD" id="cd00082">
    <property type="entry name" value="HisKA"/>
    <property type="match status" value="1"/>
</dbReference>
<dbReference type="Gene3D" id="3.30.450.40">
    <property type="match status" value="1"/>
</dbReference>
<dbReference type="Gene3D" id="3.40.50.2300">
    <property type="match status" value="1"/>
</dbReference>
<organism evidence="9 10">
    <name type="scientific">Sediminispirochaeta smaragdinae (strain DSM 11293 / JCM 15392 / SEBR 4228)</name>
    <name type="common">Spirochaeta smaragdinae</name>
    <dbReference type="NCBI Taxonomy" id="573413"/>
    <lineage>
        <taxon>Bacteria</taxon>
        <taxon>Pseudomonadati</taxon>
        <taxon>Spirochaetota</taxon>
        <taxon>Spirochaetia</taxon>
        <taxon>Spirochaetales</taxon>
        <taxon>Spirochaetaceae</taxon>
        <taxon>Sediminispirochaeta</taxon>
    </lineage>
</organism>
<dbReference type="eggNOG" id="COG2205">
    <property type="taxonomic scope" value="Bacteria"/>
</dbReference>
<dbReference type="SUPFAM" id="SSF52172">
    <property type="entry name" value="CheY-like"/>
    <property type="match status" value="1"/>
</dbReference>
<dbReference type="SMART" id="SM00387">
    <property type="entry name" value="HATPase_c"/>
    <property type="match status" value="1"/>
</dbReference>
<dbReference type="EMBL" id="CP002116">
    <property type="protein sequence ID" value="ADK82077.1"/>
    <property type="molecule type" value="Genomic_DNA"/>
</dbReference>
<dbReference type="SMART" id="SM00388">
    <property type="entry name" value="HisKA"/>
    <property type="match status" value="1"/>
</dbReference>
<proteinExistence type="predicted"/>
<reference evidence="9 10" key="1">
    <citation type="journal article" date="2010" name="Stand. Genomic Sci.">
        <title>Complete genome sequence of Spirochaeta smaragdinae type strain (SEBR 4228).</title>
        <authorList>
            <person name="Mavromatis K."/>
            <person name="Yasawong M."/>
            <person name="Chertkov O."/>
            <person name="Lapidus A."/>
            <person name="Lucas S."/>
            <person name="Nolan M."/>
            <person name="Del Rio T.G."/>
            <person name="Tice H."/>
            <person name="Cheng J.F."/>
            <person name="Pitluck S."/>
            <person name="Liolios K."/>
            <person name="Ivanova N."/>
            <person name="Tapia R."/>
            <person name="Han C."/>
            <person name="Bruce D."/>
            <person name="Goodwin L."/>
            <person name="Pati A."/>
            <person name="Chen A."/>
            <person name="Palaniappan K."/>
            <person name="Land M."/>
            <person name="Hauser L."/>
            <person name="Chang Y.J."/>
            <person name="Jeffries C.D."/>
            <person name="Detter J.C."/>
            <person name="Rohde M."/>
            <person name="Brambilla E."/>
            <person name="Spring S."/>
            <person name="Goker M."/>
            <person name="Sikorski J."/>
            <person name="Woyke T."/>
            <person name="Bristow J."/>
            <person name="Eisen J.A."/>
            <person name="Markowitz V."/>
            <person name="Hugenholtz P."/>
            <person name="Klenk H.P."/>
            <person name="Kyrpides N.C."/>
        </authorList>
    </citation>
    <scope>NUCLEOTIDE SEQUENCE [LARGE SCALE GENOMIC DNA]</scope>
    <source>
        <strain evidence="10">DSM 11293 / JCM 15392 / SEBR 4228</strain>
    </source>
</reference>
<evidence type="ECO:0000256" key="1">
    <source>
        <dbReference type="ARBA" id="ARBA00000085"/>
    </source>
</evidence>
<protein>
    <recommendedName>
        <fullName evidence="2">histidine kinase</fullName>
        <ecNumber evidence="2">2.7.13.3</ecNumber>
    </recommendedName>
</protein>
<dbReference type="Pfam" id="PF00512">
    <property type="entry name" value="HisKA"/>
    <property type="match status" value="1"/>
</dbReference>
<dbReference type="InterPro" id="IPR003594">
    <property type="entry name" value="HATPase_dom"/>
</dbReference>
<dbReference type="Proteomes" id="UP000002318">
    <property type="component" value="Chromosome"/>
</dbReference>
<feature type="modified residue" description="4-aspartylphosphate" evidence="6">
    <location>
        <position position="501"/>
    </location>
</feature>
<dbReference type="SUPFAM" id="SSF47384">
    <property type="entry name" value="Homodimeric domain of signal transducing histidine kinase"/>
    <property type="match status" value="1"/>
</dbReference>
<evidence type="ECO:0000256" key="4">
    <source>
        <dbReference type="ARBA" id="ARBA00022679"/>
    </source>
</evidence>
<sequence>MATHDDCQELLLARERELDLLRKIISSIFSSPDYFVALERVLGEVVRATGWKFGEAWILSEDESALVNSRIYYTEEPSLSGFFEESLVYSFPYGVGLPGKALERREAVWFQDVSTNKEFLRAAIAARYGLKAGFSIPVFSGERVWGVLVFFAYEARRQEPGMIRLVSAVAAPLGEVIQRKELEYRLRQEQERSRQLETAKNFFFQNISHELRTPMNGILGLTQLLTDEIENPEQRELLGLITDSGNRLLHIFEKMLHLLQLNRPVSDEINTEGNILVVDPLIDEVVQRYRMSAIKKKLSFEFIMGASQAQITGNADFFRQAVDYLLENAFKFTCSGGIKVVTGLVGRGQKRRVYINVVDTGIGIAPAKQRLIFEDFRQADEGIDRPFEGIGLGLSLVKRIVDMMDGDIELQSEEGAGSSFTIFFPLVAGLHEYHGMLAPRQGGYRSDAEGEKRILLVEDNFINLLVIEKHLEHDFAVTRASSGEKALEAAQKKRFDLVLMDINLGRGIDGIETTRQLRLMEPYQSTPIIAVTGYAMDKDRESLLGIGFNEYIAKPFSMEMLDTVITKVL</sequence>
<evidence type="ECO:0000313" key="10">
    <source>
        <dbReference type="Proteomes" id="UP000002318"/>
    </source>
</evidence>
<evidence type="ECO:0000259" key="8">
    <source>
        <dbReference type="PROSITE" id="PS50110"/>
    </source>
</evidence>
<accession>E1R3V6</accession>
<dbReference type="EC" id="2.7.13.3" evidence="2"/>
<dbReference type="SUPFAM" id="SSF55781">
    <property type="entry name" value="GAF domain-like"/>
    <property type="match status" value="1"/>
</dbReference>
<dbReference type="CDD" id="cd17546">
    <property type="entry name" value="REC_hyHK_CKI1_RcsC-like"/>
    <property type="match status" value="1"/>
</dbReference>
<comment type="catalytic activity">
    <reaction evidence="1">
        <text>ATP + protein L-histidine = ADP + protein N-phospho-L-histidine.</text>
        <dbReference type="EC" id="2.7.13.3"/>
    </reaction>
</comment>
<keyword evidence="10" id="KW-1185">Reference proteome</keyword>
<dbReference type="PROSITE" id="PS50110">
    <property type="entry name" value="RESPONSE_REGULATORY"/>
    <property type="match status" value="1"/>
</dbReference>
<dbReference type="Pfam" id="PF02518">
    <property type="entry name" value="HATPase_c"/>
    <property type="match status" value="1"/>
</dbReference>
<evidence type="ECO:0000256" key="2">
    <source>
        <dbReference type="ARBA" id="ARBA00012438"/>
    </source>
</evidence>
<dbReference type="GO" id="GO:0000155">
    <property type="term" value="F:phosphorelay sensor kinase activity"/>
    <property type="evidence" value="ECO:0007669"/>
    <property type="project" value="InterPro"/>
</dbReference>
<feature type="domain" description="Response regulatory" evidence="8">
    <location>
        <begin position="453"/>
        <end position="569"/>
    </location>
</feature>
<dbReference type="HOGENOM" id="CLU_478887_0_0_12"/>
<dbReference type="InterPro" id="IPR011006">
    <property type="entry name" value="CheY-like_superfamily"/>
</dbReference>
<dbReference type="SUPFAM" id="SSF55874">
    <property type="entry name" value="ATPase domain of HSP90 chaperone/DNA topoisomerase II/histidine kinase"/>
    <property type="match status" value="1"/>
</dbReference>
<dbReference type="InterPro" id="IPR003661">
    <property type="entry name" value="HisK_dim/P_dom"/>
</dbReference>
<dbReference type="RefSeq" id="WP_013255536.1">
    <property type="nucleotide sequence ID" value="NC_014364.1"/>
</dbReference>
<dbReference type="SMART" id="SM00065">
    <property type="entry name" value="GAF"/>
    <property type="match status" value="1"/>
</dbReference>
<keyword evidence="5 9" id="KW-0418">Kinase</keyword>
<dbReference type="PRINTS" id="PR00344">
    <property type="entry name" value="BCTRLSENSOR"/>
</dbReference>
<dbReference type="Gene3D" id="3.30.565.10">
    <property type="entry name" value="Histidine kinase-like ATPase, C-terminal domain"/>
    <property type="match status" value="1"/>
</dbReference>
<dbReference type="SMART" id="SM00448">
    <property type="entry name" value="REC"/>
    <property type="match status" value="1"/>
</dbReference>
<evidence type="ECO:0000256" key="3">
    <source>
        <dbReference type="ARBA" id="ARBA00022553"/>
    </source>
</evidence>
<dbReference type="PANTHER" id="PTHR43047:SF64">
    <property type="entry name" value="HISTIDINE KINASE CONTAINING CHEY-HOMOLOGOUS RECEIVER DOMAIN AND PAS DOMAIN-RELATED"/>
    <property type="match status" value="1"/>
</dbReference>
<dbReference type="PROSITE" id="PS50109">
    <property type="entry name" value="HIS_KIN"/>
    <property type="match status" value="1"/>
</dbReference>
<dbReference type="AlphaFoldDB" id="E1R3V6"/>
<dbReference type="eggNOG" id="COG0745">
    <property type="taxonomic scope" value="Bacteria"/>
</dbReference>
<dbReference type="STRING" id="573413.Spirs_2975"/>
<dbReference type="InterPro" id="IPR003018">
    <property type="entry name" value="GAF"/>
</dbReference>
<dbReference type="InterPro" id="IPR029016">
    <property type="entry name" value="GAF-like_dom_sf"/>
</dbReference>
<dbReference type="KEGG" id="ssm:Spirs_2975"/>
<dbReference type="Pfam" id="PF13185">
    <property type="entry name" value="GAF_2"/>
    <property type="match status" value="1"/>
</dbReference>
<dbReference type="Pfam" id="PF00072">
    <property type="entry name" value="Response_reg"/>
    <property type="match status" value="1"/>
</dbReference>
<dbReference type="InterPro" id="IPR005467">
    <property type="entry name" value="His_kinase_dom"/>
</dbReference>
<keyword evidence="4" id="KW-0808">Transferase</keyword>
<dbReference type="InterPro" id="IPR004358">
    <property type="entry name" value="Sig_transdc_His_kin-like_C"/>
</dbReference>